<organism evidence="1">
    <name type="scientific">marine metagenome</name>
    <dbReference type="NCBI Taxonomy" id="408172"/>
    <lineage>
        <taxon>unclassified sequences</taxon>
        <taxon>metagenomes</taxon>
        <taxon>ecological metagenomes</taxon>
    </lineage>
</organism>
<feature type="non-terminal residue" evidence="1">
    <location>
        <position position="1"/>
    </location>
</feature>
<proteinExistence type="predicted"/>
<gene>
    <name evidence="1" type="ORF">METZ01_LOCUS273441</name>
</gene>
<evidence type="ECO:0000313" key="1">
    <source>
        <dbReference type="EMBL" id="SVC20587.1"/>
    </source>
</evidence>
<reference evidence="1" key="1">
    <citation type="submission" date="2018-05" db="EMBL/GenBank/DDBJ databases">
        <authorList>
            <person name="Lanie J.A."/>
            <person name="Ng W.-L."/>
            <person name="Kazmierczak K.M."/>
            <person name="Andrzejewski T.M."/>
            <person name="Davidsen T.M."/>
            <person name="Wayne K.J."/>
            <person name="Tettelin H."/>
            <person name="Glass J.I."/>
            <person name="Rusch D."/>
            <person name="Podicherti R."/>
            <person name="Tsui H.-C.T."/>
            <person name="Winkler M.E."/>
        </authorList>
    </citation>
    <scope>NUCLEOTIDE SEQUENCE</scope>
</reference>
<name>A0A382KC32_9ZZZZ</name>
<protein>
    <submittedName>
        <fullName evidence="1">Uncharacterized protein</fullName>
    </submittedName>
</protein>
<dbReference type="AlphaFoldDB" id="A0A382KC32"/>
<sequence length="31" mass="3347">YPGNDGCQYKILEPDSGSKGKRDIGIIIPVI</sequence>
<accession>A0A382KC32</accession>
<dbReference type="EMBL" id="UINC01078997">
    <property type="protein sequence ID" value="SVC20587.1"/>
    <property type="molecule type" value="Genomic_DNA"/>
</dbReference>